<comment type="caution">
    <text evidence="1">The sequence shown here is derived from an EMBL/GenBank/DDBJ whole genome shotgun (WGS) entry which is preliminary data.</text>
</comment>
<accession>A0AAW1D700</accession>
<evidence type="ECO:0000313" key="1">
    <source>
        <dbReference type="EMBL" id="KAK9506317.1"/>
    </source>
</evidence>
<sequence length="70" mass="8300">MAMRRLYQNFKYSDATFLHSVQLYDEQIILKFQINRTYSVANRTAQSCKFFVHHISRKALASLKIFCIPP</sequence>
<evidence type="ECO:0000313" key="2">
    <source>
        <dbReference type="Proteomes" id="UP001461498"/>
    </source>
</evidence>
<dbReference type="EMBL" id="JAPXFL010000005">
    <property type="protein sequence ID" value="KAK9506317.1"/>
    <property type="molecule type" value="Genomic_DNA"/>
</dbReference>
<proteinExistence type="predicted"/>
<dbReference type="Proteomes" id="UP001461498">
    <property type="component" value="Unassembled WGS sequence"/>
</dbReference>
<dbReference type="AlphaFoldDB" id="A0AAW1D700"/>
<organism evidence="1 2">
    <name type="scientific">Rhynocoris fuscipes</name>
    <dbReference type="NCBI Taxonomy" id="488301"/>
    <lineage>
        <taxon>Eukaryota</taxon>
        <taxon>Metazoa</taxon>
        <taxon>Ecdysozoa</taxon>
        <taxon>Arthropoda</taxon>
        <taxon>Hexapoda</taxon>
        <taxon>Insecta</taxon>
        <taxon>Pterygota</taxon>
        <taxon>Neoptera</taxon>
        <taxon>Paraneoptera</taxon>
        <taxon>Hemiptera</taxon>
        <taxon>Heteroptera</taxon>
        <taxon>Panheteroptera</taxon>
        <taxon>Cimicomorpha</taxon>
        <taxon>Reduviidae</taxon>
        <taxon>Harpactorinae</taxon>
        <taxon>Harpactorini</taxon>
        <taxon>Rhynocoris</taxon>
    </lineage>
</organism>
<reference evidence="1 2" key="1">
    <citation type="submission" date="2022-12" db="EMBL/GenBank/DDBJ databases">
        <title>Chromosome-level genome assembly of true bugs.</title>
        <authorList>
            <person name="Ma L."/>
            <person name="Li H."/>
        </authorList>
    </citation>
    <scope>NUCLEOTIDE SEQUENCE [LARGE SCALE GENOMIC DNA]</scope>
    <source>
        <strain evidence="1">Lab_2022b</strain>
    </source>
</reference>
<keyword evidence="2" id="KW-1185">Reference proteome</keyword>
<name>A0AAW1D700_9HEMI</name>
<protein>
    <submittedName>
        <fullName evidence="1">Uncharacterized protein</fullName>
    </submittedName>
</protein>
<gene>
    <name evidence="1" type="ORF">O3M35_008274</name>
</gene>